<protein>
    <submittedName>
        <fullName evidence="1">Uncharacterized protein</fullName>
    </submittedName>
</protein>
<comment type="caution">
    <text evidence="1">The sequence shown here is derived from an EMBL/GenBank/DDBJ whole genome shotgun (WGS) entry which is preliminary data.</text>
</comment>
<evidence type="ECO:0000313" key="1">
    <source>
        <dbReference type="EMBL" id="CAJ2637686.1"/>
    </source>
</evidence>
<evidence type="ECO:0000313" key="2">
    <source>
        <dbReference type="Proteomes" id="UP001177021"/>
    </source>
</evidence>
<dbReference type="Proteomes" id="UP001177021">
    <property type="component" value="Unassembled WGS sequence"/>
</dbReference>
<sequence>MDLNFSRKTTNWNRPPVLSTTNNFQASCCSSNGSVEITEEMIKSLDLEVERAQVEMSTCNYREEKTRRWE</sequence>
<gene>
    <name evidence="1" type="ORF">MILVUS5_LOCUS8012</name>
</gene>
<reference evidence="1" key="1">
    <citation type="submission" date="2023-10" db="EMBL/GenBank/DDBJ databases">
        <authorList>
            <person name="Rodriguez Cubillos JULIANA M."/>
            <person name="De Vega J."/>
        </authorList>
    </citation>
    <scope>NUCLEOTIDE SEQUENCE</scope>
</reference>
<name>A0ACB0IYI6_TRIPR</name>
<dbReference type="EMBL" id="CASHSV030000013">
    <property type="protein sequence ID" value="CAJ2637686.1"/>
    <property type="molecule type" value="Genomic_DNA"/>
</dbReference>
<organism evidence="1 2">
    <name type="scientific">Trifolium pratense</name>
    <name type="common">Red clover</name>
    <dbReference type="NCBI Taxonomy" id="57577"/>
    <lineage>
        <taxon>Eukaryota</taxon>
        <taxon>Viridiplantae</taxon>
        <taxon>Streptophyta</taxon>
        <taxon>Embryophyta</taxon>
        <taxon>Tracheophyta</taxon>
        <taxon>Spermatophyta</taxon>
        <taxon>Magnoliopsida</taxon>
        <taxon>eudicotyledons</taxon>
        <taxon>Gunneridae</taxon>
        <taxon>Pentapetalae</taxon>
        <taxon>rosids</taxon>
        <taxon>fabids</taxon>
        <taxon>Fabales</taxon>
        <taxon>Fabaceae</taxon>
        <taxon>Papilionoideae</taxon>
        <taxon>50 kb inversion clade</taxon>
        <taxon>NPAAA clade</taxon>
        <taxon>Hologalegina</taxon>
        <taxon>IRL clade</taxon>
        <taxon>Trifolieae</taxon>
        <taxon>Trifolium</taxon>
    </lineage>
</organism>
<keyword evidence="2" id="KW-1185">Reference proteome</keyword>
<proteinExistence type="predicted"/>
<accession>A0ACB0IYI6</accession>